<feature type="domain" description="Peptidase C39-like" evidence="2">
    <location>
        <begin position="81"/>
        <end position="198"/>
    </location>
</feature>
<dbReference type="AlphaFoldDB" id="A0AA95H760"/>
<organism evidence="3">
    <name type="scientific">Candidatus Thiocaldithrix dubininis</name>
    <dbReference type="NCBI Taxonomy" id="3080823"/>
    <lineage>
        <taxon>Bacteria</taxon>
        <taxon>Pseudomonadati</taxon>
        <taxon>Pseudomonadota</taxon>
        <taxon>Gammaproteobacteria</taxon>
        <taxon>Thiotrichales</taxon>
        <taxon>Thiotrichaceae</taxon>
        <taxon>Candidatus Thiocaldithrix</taxon>
    </lineage>
</organism>
<dbReference type="KEGG" id="tdu:QJT80_14960"/>
<dbReference type="InterPro" id="IPR039564">
    <property type="entry name" value="Peptidase_C39-like"/>
</dbReference>
<dbReference type="Proteomes" id="UP001300672">
    <property type="component" value="Chromosome"/>
</dbReference>
<evidence type="ECO:0000313" key="3">
    <source>
        <dbReference type="EMBL" id="WGZ90763.1"/>
    </source>
</evidence>
<reference evidence="3" key="2">
    <citation type="submission" date="2023-04" db="EMBL/GenBank/DDBJ databases">
        <authorList>
            <person name="Beletskiy A.V."/>
            <person name="Mardanov A.V."/>
            <person name="Ravin N.V."/>
        </authorList>
    </citation>
    <scope>NUCLEOTIDE SEQUENCE</scope>
    <source>
        <strain evidence="3">GKL-01</strain>
    </source>
</reference>
<accession>A0AA95H760</accession>
<name>A0AA95H760_9GAMM</name>
<dbReference type="EMBL" id="CP124755">
    <property type="protein sequence ID" value="WGZ90763.1"/>
    <property type="molecule type" value="Genomic_DNA"/>
</dbReference>
<sequence length="235" mass="26695">MLKLVKENLSLISAVMGLMIVLFLLTVFGIRIFQQFKAPQAIASQGGEVISANKPQIKFPEGKYLHPALPIWVVLNDKVRYPYYLQRDEYWKETPIGNTTETIGAVGCTITSLASALTRFGYSYTPATINSKLLELKGYTENGYVIWNKIAELTQNKINVVVVDPSYTRMDQELKAERPVVVKVMLGGMVQHWVLVVAKQEHEYWAIDPLNTRQELVKLSSLSDRIYALRIFQVK</sequence>
<keyword evidence="1" id="KW-0472">Membrane</keyword>
<dbReference type="Gene3D" id="3.90.70.10">
    <property type="entry name" value="Cysteine proteinases"/>
    <property type="match status" value="1"/>
</dbReference>
<gene>
    <name evidence="3" type="ORF">QJT80_14960</name>
</gene>
<proteinExistence type="predicted"/>
<keyword evidence="1" id="KW-1133">Transmembrane helix</keyword>
<keyword evidence="1" id="KW-0812">Transmembrane</keyword>
<evidence type="ECO:0000259" key="2">
    <source>
        <dbReference type="Pfam" id="PF13529"/>
    </source>
</evidence>
<feature type="transmembrane region" description="Helical" evidence="1">
    <location>
        <begin position="12"/>
        <end position="33"/>
    </location>
</feature>
<dbReference type="Pfam" id="PF13529">
    <property type="entry name" value="Peptidase_C39_2"/>
    <property type="match status" value="1"/>
</dbReference>
<evidence type="ECO:0000256" key="1">
    <source>
        <dbReference type="SAM" id="Phobius"/>
    </source>
</evidence>
<reference evidence="3" key="1">
    <citation type="journal article" date="2023" name="Int. J. Mol. Sci.">
        <title>Metagenomics Revealed a New Genus 'Candidatus Thiocaldithrix dubininis' gen. nov., sp. nov. and a New Species 'Candidatus Thiothrix putei' sp. nov. in the Family Thiotrichaceae, Some Members of Which Have Traits of Both Na+- and H+-Motive Energetics.</title>
        <authorList>
            <person name="Ravin N.V."/>
            <person name="Muntyan M.S."/>
            <person name="Smolyakov D.D."/>
            <person name="Rudenko T.S."/>
            <person name="Beletsky A.V."/>
            <person name="Mardanov A.V."/>
            <person name="Grabovich M.Y."/>
        </authorList>
    </citation>
    <scope>NUCLEOTIDE SEQUENCE</scope>
    <source>
        <strain evidence="3">GKL-01</strain>
    </source>
</reference>
<protein>
    <submittedName>
        <fullName evidence="3">C39 family peptidase</fullName>
    </submittedName>
</protein>